<evidence type="ECO:0000256" key="3">
    <source>
        <dbReference type="ARBA" id="ARBA00012974"/>
    </source>
</evidence>
<comment type="caution">
    <text evidence="9">The sequence shown here is derived from an EMBL/GenBank/DDBJ whole genome shotgun (WGS) entry which is preliminary data.</text>
</comment>
<dbReference type="GO" id="GO:0004410">
    <property type="term" value="F:homocitrate synthase activity"/>
    <property type="evidence" value="ECO:0007669"/>
    <property type="project" value="UniProtKB-EC"/>
</dbReference>
<dbReference type="EC" id="2.3.3.14" evidence="3"/>
<accession>A0A0H1RGF9</accession>
<dbReference type="InterPro" id="IPR002034">
    <property type="entry name" value="AIPM/Hcit_synth_CS"/>
</dbReference>
<dbReference type="EMBL" id="LCYG01000047">
    <property type="protein sequence ID" value="KLK91702.1"/>
    <property type="molecule type" value="Genomic_DNA"/>
</dbReference>
<evidence type="ECO:0000256" key="2">
    <source>
        <dbReference type="ARBA" id="ARBA00006154"/>
    </source>
</evidence>
<keyword evidence="5 7" id="KW-0808">Transferase</keyword>
<reference evidence="9 10" key="1">
    <citation type="submission" date="2015-05" db="EMBL/GenBank/DDBJ databases">
        <title>Draft genome sequence of Microvirga vignae strain BR3299, a novel nitrogen fixing bacteria isolated from Brazil semi-aired region.</title>
        <authorList>
            <person name="Zilli J.E."/>
            <person name="Passos S.R."/>
            <person name="Leite J."/>
            <person name="Baldani J.I."/>
            <person name="Xavier G.R."/>
            <person name="Rumjaneck N.G."/>
            <person name="Simoes-Araujo J.L."/>
        </authorList>
    </citation>
    <scope>NUCLEOTIDE SEQUENCE [LARGE SCALE GENOMIC DNA]</scope>
    <source>
        <strain evidence="9 10">BR3299</strain>
    </source>
</reference>
<dbReference type="STRING" id="1225564.AA309_18580"/>
<organism evidence="9 10">
    <name type="scientific">Microvirga vignae</name>
    <dbReference type="NCBI Taxonomy" id="1225564"/>
    <lineage>
        <taxon>Bacteria</taxon>
        <taxon>Pseudomonadati</taxon>
        <taxon>Pseudomonadota</taxon>
        <taxon>Alphaproteobacteria</taxon>
        <taxon>Hyphomicrobiales</taxon>
        <taxon>Methylobacteriaceae</taxon>
        <taxon>Microvirga</taxon>
    </lineage>
</organism>
<dbReference type="InterPro" id="IPR013785">
    <property type="entry name" value="Aldolase_TIM"/>
</dbReference>
<dbReference type="InterPro" id="IPR054691">
    <property type="entry name" value="LeuA/HCS_post-cat"/>
</dbReference>
<evidence type="ECO:0000256" key="5">
    <source>
        <dbReference type="ARBA" id="ARBA00022679"/>
    </source>
</evidence>
<evidence type="ECO:0000256" key="4">
    <source>
        <dbReference type="ARBA" id="ARBA00020735"/>
    </source>
</evidence>
<dbReference type="PROSITE" id="PS50991">
    <property type="entry name" value="PYR_CT"/>
    <property type="match status" value="1"/>
</dbReference>
<dbReference type="Proteomes" id="UP000035489">
    <property type="component" value="Unassembled WGS sequence"/>
</dbReference>
<sequence length="384" mass="41327">MQMRTDLILEDTTLRDGEQAPGVALSKVQKLEILQALLGAGVKWIEVGIPKMGGEELDYLHASLDYADQAVLVAWNRGVKDDICFSLDMGFKAVHIGLPTSDVHLKSSVAKDRSWVSQQASDMVKYAKDRGAFVSISAEDVGRTDASFLQDYAGIVAEAGADRLRLSDTIGILGPEGYAERVSFAVRAADIAVHCHCHNDFGLAVANTIAGLKAGAKFFHVCVNSMSERAGMPDLAQMVMALKCIYDRDLGIDTTKLTDLANLVSNHTGVANEPWRPVVGKNVFAHESGIHSNGMLKDPRSFEPISPDEVGGTRRIVIGKHAGRAAIEYTLKNANIAVAPDLLVDCLDKVRQQSILQGSEITSAQLIDIYRAVESDATGNAAPN</sequence>
<evidence type="ECO:0000256" key="7">
    <source>
        <dbReference type="RuleBase" id="RU003523"/>
    </source>
</evidence>
<proteinExistence type="inferred from homology"/>
<dbReference type="OrthoDB" id="9803573at2"/>
<dbReference type="Gene3D" id="1.10.238.260">
    <property type="match status" value="1"/>
</dbReference>
<evidence type="ECO:0000313" key="9">
    <source>
        <dbReference type="EMBL" id="KLK91702.1"/>
    </source>
</evidence>
<protein>
    <recommendedName>
        <fullName evidence="4">Homocitrate synthase</fullName>
        <ecNumber evidence="3">2.3.3.14</ecNumber>
    </recommendedName>
</protein>
<dbReference type="SUPFAM" id="SSF51569">
    <property type="entry name" value="Aldolase"/>
    <property type="match status" value="1"/>
</dbReference>
<feature type="domain" description="Pyruvate carboxyltransferase" evidence="8">
    <location>
        <begin position="7"/>
        <end position="258"/>
    </location>
</feature>
<dbReference type="PATRIC" id="fig|1225564.3.peg.4866"/>
<comment type="catalytic activity">
    <reaction evidence="6">
        <text>acetyl-CoA + 2-oxoglutarate + H2O = (2R)-homocitrate + CoA + H(+)</text>
        <dbReference type="Rhea" id="RHEA:12929"/>
        <dbReference type="ChEBI" id="CHEBI:15377"/>
        <dbReference type="ChEBI" id="CHEBI:15378"/>
        <dbReference type="ChEBI" id="CHEBI:16810"/>
        <dbReference type="ChEBI" id="CHEBI:57287"/>
        <dbReference type="ChEBI" id="CHEBI:57288"/>
        <dbReference type="ChEBI" id="CHEBI:58884"/>
        <dbReference type="EC" id="2.3.3.14"/>
    </reaction>
</comment>
<dbReference type="Pfam" id="PF22617">
    <property type="entry name" value="HCS_D2"/>
    <property type="match status" value="1"/>
</dbReference>
<evidence type="ECO:0000259" key="8">
    <source>
        <dbReference type="PROSITE" id="PS50991"/>
    </source>
</evidence>
<evidence type="ECO:0000313" key="10">
    <source>
        <dbReference type="Proteomes" id="UP000035489"/>
    </source>
</evidence>
<gene>
    <name evidence="9" type="ORF">AA309_18580</name>
</gene>
<evidence type="ECO:0000256" key="6">
    <source>
        <dbReference type="ARBA" id="ARBA00048019"/>
    </source>
</evidence>
<comment type="function">
    <text evidence="1">This protein is a Fe-Mo-cofactor biosynthetic component.</text>
</comment>
<comment type="similarity">
    <text evidence="2 7">Belongs to the alpha-IPM synthase/homocitrate synthase family.</text>
</comment>
<dbReference type="Pfam" id="PF00682">
    <property type="entry name" value="HMGL-like"/>
    <property type="match status" value="1"/>
</dbReference>
<dbReference type="PANTHER" id="PTHR42880:SF1">
    <property type="entry name" value="ISOPROPYLMALATE_HOMOCITRATE_CITRAMALATE SYNTHASE FAMILY PROTEIN"/>
    <property type="match status" value="1"/>
</dbReference>
<name>A0A0H1RGF9_9HYPH</name>
<keyword evidence="10" id="KW-1185">Reference proteome</keyword>
<dbReference type="PROSITE" id="PS00815">
    <property type="entry name" value="AIPM_HOMOCIT_SYNTH_1"/>
    <property type="match status" value="1"/>
</dbReference>
<dbReference type="PROSITE" id="PS00816">
    <property type="entry name" value="AIPM_HOMOCIT_SYNTH_2"/>
    <property type="match status" value="1"/>
</dbReference>
<dbReference type="InterPro" id="IPR000891">
    <property type="entry name" value="PYR_CT"/>
</dbReference>
<evidence type="ECO:0000256" key="1">
    <source>
        <dbReference type="ARBA" id="ARBA00003050"/>
    </source>
</evidence>
<dbReference type="AlphaFoldDB" id="A0A0H1RGF9"/>
<dbReference type="GO" id="GO:0019752">
    <property type="term" value="P:carboxylic acid metabolic process"/>
    <property type="evidence" value="ECO:0007669"/>
    <property type="project" value="InterPro"/>
</dbReference>
<dbReference type="Gene3D" id="3.20.20.70">
    <property type="entry name" value="Aldolase class I"/>
    <property type="match status" value="1"/>
</dbReference>
<dbReference type="PANTHER" id="PTHR42880">
    <property type="entry name" value="HOMOCITRATE SYNTHASE"/>
    <property type="match status" value="1"/>
</dbReference>
<dbReference type="RefSeq" id="WP_047190514.1">
    <property type="nucleotide sequence ID" value="NZ_LCYG01000047.1"/>
</dbReference>